<dbReference type="NCBIfam" id="TIGR00757">
    <property type="entry name" value="RNaseEG"/>
    <property type="match status" value="1"/>
</dbReference>
<dbReference type="GO" id="GO:0016787">
    <property type="term" value="F:hydrolase activity"/>
    <property type="evidence" value="ECO:0007669"/>
    <property type="project" value="UniProtKB-KW"/>
</dbReference>
<evidence type="ECO:0000256" key="5">
    <source>
        <dbReference type="ARBA" id="ARBA00022884"/>
    </source>
</evidence>
<dbReference type="STRING" id="82374.NZ47_05025"/>
<dbReference type="Gene3D" id="3.40.1260.20">
    <property type="entry name" value="Ribonuclease E, catalytic domain"/>
    <property type="match status" value="1"/>
</dbReference>
<dbReference type="EMBL" id="JSCE01000096">
    <property type="protein sequence ID" value="KHM52411.1"/>
    <property type="molecule type" value="Genomic_DNA"/>
</dbReference>
<dbReference type="Gene3D" id="2.40.50.140">
    <property type="entry name" value="Nucleic acid-binding proteins"/>
    <property type="match status" value="1"/>
</dbReference>
<dbReference type="InterPro" id="IPR004659">
    <property type="entry name" value="RNase_E/G"/>
</dbReference>
<keyword evidence="4" id="KW-0460">Magnesium</keyword>
<dbReference type="AlphaFoldDB" id="A0A0B2K0Q8"/>
<gene>
    <name evidence="7" type="ORF">NZ47_05025</name>
</gene>
<dbReference type="PANTHER" id="PTHR30001">
    <property type="entry name" value="RIBONUCLEASE"/>
    <property type="match status" value="1"/>
</dbReference>
<evidence type="ECO:0000313" key="7">
    <source>
        <dbReference type="EMBL" id="KHM52411.1"/>
    </source>
</evidence>
<comment type="cofactor">
    <cofactor evidence="1">
        <name>Mg(2+)</name>
        <dbReference type="ChEBI" id="CHEBI:18420"/>
    </cofactor>
</comment>
<dbReference type="GO" id="GO:0006364">
    <property type="term" value="P:rRNA processing"/>
    <property type="evidence" value="ECO:0007669"/>
    <property type="project" value="TreeGrafter"/>
</dbReference>
<protein>
    <submittedName>
        <fullName evidence="7">Ribonuclease G</fullName>
    </submittedName>
</protein>
<dbReference type="GO" id="GO:0005737">
    <property type="term" value="C:cytoplasm"/>
    <property type="evidence" value="ECO:0007669"/>
    <property type="project" value="TreeGrafter"/>
</dbReference>
<organism evidence="7 8">
    <name type="scientific">Anaerovibrio lipolyticus</name>
    <dbReference type="NCBI Taxonomy" id="82374"/>
    <lineage>
        <taxon>Bacteria</taxon>
        <taxon>Bacillati</taxon>
        <taxon>Bacillota</taxon>
        <taxon>Negativicutes</taxon>
        <taxon>Selenomonadales</taxon>
        <taxon>Selenomonadaceae</taxon>
        <taxon>Anaerovibrio</taxon>
    </lineage>
</organism>
<dbReference type="PROSITE" id="PS50126">
    <property type="entry name" value="S1"/>
    <property type="match status" value="1"/>
</dbReference>
<dbReference type="RefSeq" id="WP_039207120.1">
    <property type="nucleotide sequence ID" value="NZ_JSCE01000096.1"/>
</dbReference>
<evidence type="ECO:0000256" key="4">
    <source>
        <dbReference type="ARBA" id="ARBA00022842"/>
    </source>
</evidence>
<dbReference type="Pfam" id="PF10150">
    <property type="entry name" value="RNase_E_G"/>
    <property type="match status" value="1"/>
</dbReference>
<feature type="domain" description="S1 motif" evidence="6">
    <location>
        <begin position="38"/>
        <end position="116"/>
    </location>
</feature>
<evidence type="ECO:0000256" key="1">
    <source>
        <dbReference type="ARBA" id="ARBA00001946"/>
    </source>
</evidence>
<dbReference type="GO" id="GO:0046872">
    <property type="term" value="F:metal ion binding"/>
    <property type="evidence" value="ECO:0007669"/>
    <property type="project" value="UniProtKB-KW"/>
</dbReference>
<dbReference type="Proteomes" id="UP000030993">
    <property type="component" value="Unassembled WGS sequence"/>
</dbReference>
<accession>A0A0B2K0Q8</accession>
<proteinExistence type="predicted"/>
<dbReference type="GO" id="GO:0004540">
    <property type="term" value="F:RNA nuclease activity"/>
    <property type="evidence" value="ECO:0007669"/>
    <property type="project" value="InterPro"/>
</dbReference>
<keyword evidence="8" id="KW-1185">Reference proteome</keyword>
<keyword evidence="3" id="KW-0378">Hydrolase</keyword>
<keyword evidence="5" id="KW-0694">RNA-binding</keyword>
<reference evidence="7 8" key="1">
    <citation type="journal article" date="2013" name="PLoS ONE">
        <title>Identification and characterization of three novel lipases belonging to families II and V from Anaerovibrio lipolyticus 5ST.</title>
        <authorList>
            <person name="Prive F."/>
            <person name="Kaderbhai N.N."/>
            <person name="Girdwood S."/>
            <person name="Worgan H.J."/>
            <person name="Pinloche E."/>
            <person name="Scollan N.D."/>
            <person name="Huws S.A."/>
            <person name="Newbold C.J."/>
        </authorList>
    </citation>
    <scope>NUCLEOTIDE SEQUENCE [LARGE SCALE GENOMIC DNA]</scope>
    <source>
        <strain evidence="7 8">5S</strain>
    </source>
</reference>
<evidence type="ECO:0000313" key="8">
    <source>
        <dbReference type="Proteomes" id="UP000030993"/>
    </source>
</evidence>
<sequence length="477" mass="53700">MKNIYVNVMPEETRMAVVENGQLMALELERPEHAHLVGNIYKGQVQNVLKGMQASFVDIGKAKNAFLYVGNGKIASTAQANSPRENVTVGQNVIVQIIKDEVGTKGPRATMHLSIPGRHVVLMPNSAYIGTSHRIEDNEERQRLHDIVRAEVPKNMGCIIRTAAQGQPAENIVRDIHCLMKIWDEILAKAKLSATSSLLYRDADLVIRIVRDYLTDDVDKMVIDNPKMYKRVCDLIKVTSPDILQRIELYEGRNIFKDNGVTEALEQLKGRTVQLQSGGFLVIDKTEAMTVIDVNTGSFVGDMNLADTVYKLNIEAADEIMRQLRLRDIGGIILVDFIDMETQQQNDALLERMRQLAVRDRSKTNIVDITSLGLVEITRRKSRKNIESMLYCQCPVCEGNGRVLSPESLAVKVCRNIRRIEARKHAADGYILQLNPQAANEIKAMDSFRRLRDEYGVDISLEPSREVMPGTYILTQK</sequence>
<dbReference type="InterPro" id="IPR003029">
    <property type="entry name" value="S1_domain"/>
</dbReference>
<dbReference type="InterPro" id="IPR012340">
    <property type="entry name" value="NA-bd_OB-fold"/>
</dbReference>
<dbReference type="GO" id="GO:0003723">
    <property type="term" value="F:RNA binding"/>
    <property type="evidence" value="ECO:0007669"/>
    <property type="project" value="UniProtKB-KW"/>
</dbReference>
<dbReference type="SMART" id="SM00316">
    <property type="entry name" value="S1"/>
    <property type="match status" value="1"/>
</dbReference>
<evidence type="ECO:0000256" key="2">
    <source>
        <dbReference type="ARBA" id="ARBA00022723"/>
    </source>
</evidence>
<dbReference type="PANTHER" id="PTHR30001:SF0">
    <property type="entry name" value="RIBONUCLEASE G"/>
    <property type="match status" value="1"/>
</dbReference>
<name>A0A0B2K0Q8_9FIRM</name>
<evidence type="ECO:0000256" key="3">
    <source>
        <dbReference type="ARBA" id="ARBA00022801"/>
    </source>
</evidence>
<dbReference type="InterPro" id="IPR019307">
    <property type="entry name" value="RNA-bd_AU-1/RNase_E/G"/>
</dbReference>
<dbReference type="eggNOG" id="COG1530">
    <property type="taxonomic scope" value="Bacteria"/>
</dbReference>
<comment type="caution">
    <text evidence="7">The sequence shown here is derived from an EMBL/GenBank/DDBJ whole genome shotgun (WGS) entry which is preliminary data.</text>
</comment>
<evidence type="ECO:0000259" key="6">
    <source>
        <dbReference type="PROSITE" id="PS50126"/>
    </source>
</evidence>
<dbReference type="CDD" id="cd04453">
    <property type="entry name" value="S1_RNase_E"/>
    <property type="match status" value="1"/>
</dbReference>
<keyword evidence="2" id="KW-0479">Metal-binding</keyword>
<dbReference type="SUPFAM" id="SSF50249">
    <property type="entry name" value="Nucleic acid-binding proteins"/>
    <property type="match status" value="1"/>
</dbReference>